<keyword evidence="2" id="KW-0812">Transmembrane</keyword>
<comment type="caution">
    <text evidence="4">The sequence shown here is derived from an EMBL/GenBank/DDBJ whole genome shotgun (WGS) entry which is preliminary data.</text>
</comment>
<protein>
    <recommendedName>
        <fullName evidence="3">DUF6535 domain-containing protein</fullName>
    </recommendedName>
</protein>
<evidence type="ECO:0000256" key="1">
    <source>
        <dbReference type="SAM" id="MobiDB-lite"/>
    </source>
</evidence>
<dbReference type="InterPro" id="IPR045338">
    <property type="entry name" value="DUF6535"/>
</dbReference>
<dbReference type="Proteomes" id="UP000184267">
    <property type="component" value="Unassembled WGS sequence"/>
</dbReference>
<sequence>MVVTNTRTTRTMDVPQGWVDENKMRAVREQWGRKVARVADTQTDGKWVILAPGQLLPSAASGPSTQPAASSPTSTPPSSPSAGSTYTSSSLHTASGLQLYRLHLPSSSSSSSSPKLTYVRTLHGQIGPVSTLALADGRCVSLGMNGSLWVWDLEAGTGTEVSPGITGPQDAEGDGEETDTFEAVKPAGRNALAGCLSSTQKRDEAWKFCTKTLERHYDEQLKRWNDELDMLLVFAGLFSAALTAFNVQSYLLLQPDNSDTIILVLIGISAQLESFATASANSTRPAFTPPDPASFMPPFLRSMANLVANRIAAQDAFEVILRYLRDAQVAQERSTAFGRTVLADVEASFPIKSPGIEQVVDLDNYIAISNYFAGIEAVVRYLMRHRNALDMLLLPVEIRVVTMLDGFKYFLQCTEWQISPSRRKNVVRALNESALPELVRKLRRPGEVATAKLQICVSECCSVFQTICAALVRNLSSSERMRCDTSYRMFRPALKRLHTQLERFAKDDEGPKAPERAKAQKSSNALTVVGIQPPSGENPTLVPSQEESMHTLVAVPSGPPSPPSARTQQDTDPGNPADGEMDVADISYILDSMGIYWDEMPHTSGVDTGQSSEVAIMSPVIRDDNDNWRADPVPPSVFEADPPSFPNTHVAPHVTTMPPEGVKGEFAPAGS</sequence>
<dbReference type="Pfam" id="PF20153">
    <property type="entry name" value="DUF6535"/>
    <property type="match status" value="1"/>
</dbReference>
<feature type="region of interest" description="Disordered" evidence="1">
    <location>
        <begin position="504"/>
        <end position="581"/>
    </location>
</feature>
<feature type="compositionally biased region" description="Low complexity" evidence="1">
    <location>
        <begin position="58"/>
        <end position="73"/>
    </location>
</feature>
<dbReference type="AlphaFoldDB" id="A0A1M2VBR8"/>
<feature type="compositionally biased region" description="Low complexity" evidence="1">
    <location>
        <begin position="80"/>
        <end position="89"/>
    </location>
</feature>
<dbReference type="OrthoDB" id="3219396at2759"/>
<keyword evidence="2" id="KW-0472">Membrane</keyword>
<dbReference type="EMBL" id="MNAD01001491">
    <property type="protein sequence ID" value="OJT05042.1"/>
    <property type="molecule type" value="Genomic_DNA"/>
</dbReference>
<reference evidence="4 5" key="1">
    <citation type="submission" date="2016-10" db="EMBL/GenBank/DDBJ databases">
        <title>Genome sequence of the basidiomycete white-rot fungus Trametes pubescens.</title>
        <authorList>
            <person name="Makela M.R."/>
            <person name="Granchi Z."/>
            <person name="Peng M."/>
            <person name="De Vries R.P."/>
            <person name="Grigoriev I."/>
            <person name="Riley R."/>
            <person name="Hilden K."/>
        </authorList>
    </citation>
    <scope>NUCLEOTIDE SEQUENCE [LARGE SCALE GENOMIC DNA]</scope>
    <source>
        <strain evidence="4 5">FBCC735</strain>
    </source>
</reference>
<feature type="compositionally biased region" description="Basic and acidic residues" evidence="1">
    <location>
        <begin position="504"/>
        <end position="518"/>
    </location>
</feature>
<dbReference type="STRING" id="154538.A0A1M2VBR8"/>
<gene>
    <name evidence="4" type="ORF">TRAPUB_4107</name>
</gene>
<proteinExistence type="predicted"/>
<organism evidence="4 5">
    <name type="scientific">Trametes pubescens</name>
    <name type="common">White-rot fungus</name>
    <dbReference type="NCBI Taxonomy" id="154538"/>
    <lineage>
        <taxon>Eukaryota</taxon>
        <taxon>Fungi</taxon>
        <taxon>Dikarya</taxon>
        <taxon>Basidiomycota</taxon>
        <taxon>Agaricomycotina</taxon>
        <taxon>Agaricomycetes</taxon>
        <taxon>Polyporales</taxon>
        <taxon>Polyporaceae</taxon>
        <taxon>Trametes</taxon>
    </lineage>
</organism>
<evidence type="ECO:0000313" key="4">
    <source>
        <dbReference type="EMBL" id="OJT05042.1"/>
    </source>
</evidence>
<feature type="transmembrane region" description="Helical" evidence="2">
    <location>
        <begin position="231"/>
        <end position="253"/>
    </location>
</feature>
<feature type="compositionally biased region" description="Polar residues" evidence="1">
    <location>
        <begin position="535"/>
        <end position="546"/>
    </location>
</feature>
<feature type="domain" description="DUF6535" evidence="3">
    <location>
        <begin position="206"/>
        <end position="299"/>
    </location>
</feature>
<keyword evidence="2" id="KW-1133">Transmembrane helix</keyword>
<feature type="region of interest" description="Disordered" evidence="1">
    <location>
        <begin position="58"/>
        <end position="89"/>
    </location>
</feature>
<keyword evidence="5" id="KW-1185">Reference proteome</keyword>
<evidence type="ECO:0000256" key="2">
    <source>
        <dbReference type="SAM" id="Phobius"/>
    </source>
</evidence>
<accession>A0A1M2VBR8</accession>
<evidence type="ECO:0000259" key="3">
    <source>
        <dbReference type="Pfam" id="PF20153"/>
    </source>
</evidence>
<feature type="region of interest" description="Disordered" evidence="1">
    <location>
        <begin position="642"/>
        <end position="671"/>
    </location>
</feature>
<name>A0A1M2VBR8_TRAPU</name>
<evidence type="ECO:0000313" key="5">
    <source>
        <dbReference type="Proteomes" id="UP000184267"/>
    </source>
</evidence>